<keyword evidence="1" id="KW-0472">Membrane</keyword>
<evidence type="ECO:0000256" key="1">
    <source>
        <dbReference type="SAM" id="Phobius"/>
    </source>
</evidence>
<feature type="transmembrane region" description="Helical" evidence="1">
    <location>
        <begin position="34"/>
        <end position="54"/>
    </location>
</feature>
<gene>
    <name evidence="4" type="ORF">GF359_04780</name>
</gene>
<dbReference type="Gene3D" id="3.30.70.270">
    <property type="match status" value="1"/>
</dbReference>
<sequence>MRGRSILRLLFYLPFLAYAFFSFTGRLYLTLNPLYLIAAPVVAALILIISRNLWLYVFAIALTNTAVQLTGGASSQLFFFYFFILFVEGLRTSTLRYFSAAGAILILEAGSAFFHLSDASFPYGSLAAFSAFTVICYLFLRREKKRSKSLTDDLERERAKYFWLDPLNSSRSERLKALKEERYSIDAETLYRRFVEFTFATLEVNTVVLFLASGKKILQQVAICSKEEKVNKYTALTLGEGLVGYLAREKKPALLTDLGKDADRLGYYQAPVDVTSLASAPVESTGTSYGILVADAKRRLTEFEQGFLIQVSALIAADIELAAAYEERHREAMRFSGLYELAENLLTGISREELISRSFELVRELFAPDAIGFARIPDEGKPEVLRYEGGEDFNKGFRFERDRSLVAMTTKHSGFLKQRDMTKPGLYRMGPGEKSPGNCTFFGIGFAEDDKTHGVLWLEKEQVDAYSEREGKILGFAATLLSAAFLRVRYQEELSRLARLDGLTGLLNHRSFQEELERHLAESATLALFIVDIDHFKKVNDTYGHPVGDMVLAKIGEVIKDKGIAARYGGEEFALIVPDIMSQQMLGRGEEILAGIRRAEVHIKEGTIKVTASVGGAFYPSDFKTREELIRAADAALYRAKDSGRDRLVLAKKEDWE</sequence>
<evidence type="ECO:0000259" key="3">
    <source>
        <dbReference type="PROSITE" id="PS50887"/>
    </source>
</evidence>
<protein>
    <submittedName>
        <fullName evidence="4">Diguanylate cyclase</fullName>
    </submittedName>
</protein>
<dbReference type="SUPFAM" id="SSF55073">
    <property type="entry name" value="Nucleotide cyclase"/>
    <property type="match status" value="1"/>
</dbReference>
<feature type="domain" description="GGDEF" evidence="3">
    <location>
        <begin position="524"/>
        <end position="653"/>
    </location>
</feature>
<dbReference type="InterPro" id="IPR029016">
    <property type="entry name" value="GAF-like_dom_sf"/>
</dbReference>
<dbReference type="GO" id="GO:0052621">
    <property type="term" value="F:diguanylate cyclase activity"/>
    <property type="evidence" value="ECO:0007669"/>
    <property type="project" value="TreeGrafter"/>
</dbReference>
<dbReference type="InterPro" id="IPR003018">
    <property type="entry name" value="GAF"/>
</dbReference>
<organism evidence="4 5">
    <name type="scientific">candidate division WOR-3 bacterium</name>
    <dbReference type="NCBI Taxonomy" id="2052148"/>
    <lineage>
        <taxon>Bacteria</taxon>
        <taxon>Bacteria division WOR-3</taxon>
    </lineage>
</organism>
<evidence type="ECO:0000259" key="2">
    <source>
        <dbReference type="PROSITE" id="PS50112"/>
    </source>
</evidence>
<dbReference type="PANTHER" id="PTHR45138">
    <property type="entry name" value="REGULATORY COMPONENTS OF SENSORY TRANSDUCTION SYSTEM"/>
    <property type="match status" value="1"/>
</dbReference>
<dbReference type="EMBL" id="WJKJ01000155">
    <property type="protein sequence ID" value="MBD3364510.1"/>
    <property type="molecule type" value="Genomic_DNA"/>
</dbReference>
<dbReference type="FunFam" id="3.30.70.270:FF:000001">
    <property type="entry name" value="Diguanylate cyclase domain protein"/>
    <property type="match status" value="1"/>
</dbReference>
<dbReference type="NCBIfam" id="TIGR00254">
    <property type="entry name" value="GGDEF"/>
    <property type="match status" value="1"/>
</dbReference>
<dbReference type="SMART" id="SM00065">
    <property type="entry name" value="GAF"/>
    <property type="match status" value="1"/>
</dbReference>
<keyword evidence="1" id="KW-1133">Transmembrane helix</keyword>
<dbReference type="Proteomes" id="UP000630660">
    <property type="component" value="Unassembled WGS sequence"/>
</dbReference>
<keyword evidence="1" id="KW-0812">Transmembrane</keyword>
<dbReference type="InterPro" id="IPR050469">
    <property type="entry name" value="Diguanylate_Cyclase"/>
</dbReference>
<feature type="domain" description="PAS" evidence="2">
    <location>
        <begin position="346"/>
        <end position="369"/>
    </location>
</feature>
<comment type="caution">
    <text evidence="4">The sequence shown here is derived from an EMBL/GenBank/DDBJ whole genome shotgun (WGS) entry which is preliminary data.</text>
</comment>
<dbReference type="InterPro" id="IPR000160">
    <property type="entry name" value="GGDEF_dom"/>
</dbReference>
<dbReference type="SUPFAM" id="SSF55781">
    <property type="entry name" value="GAF domain-like"/>
    <property type="match status" value="2"/>
</dbReference>
<feature type="transmembrane region" description="Helical" evidence="1">
    <location>
        <begin position="66"/>
        <end position="87"/>
    </location>
</feature>
<dbReference type="Pfam" id="PF00990">
    <property type="entry name" value="GGDEF"/>
    <property type="match status" value="1"/>
</dbReference>
<reference evidence="4" key="1">
    <citation type="submission" date="2019-11" db="EMBL/GenBank/DDBJ databases">
        <title>Microbial mats filling the niche in hypersaline microbial mats.</title>
        <authorList>
            <person name="Wong H.L."/>
            <person name="Macleod F.I."/>
            <person name="White R.A. III"/>
            <person name="Burns B.P."/>
        </authorList>
    </citation>
    <scope>NUCLEOTIDE SEQUENCE</scope>
    <source>
        <strain evidence="4">Bin_327</strain>
    </source>
</reference>
<dbReference type="PROSITE" id="PS50112">
    <property type="entry name" value="PAS"/>
    <property type="match status" value="1"/>
</dbReference>
<dbReference type="Gene3D" id="3.30.450.40">
    <property type="match status" value="2"/>
</dbReference>
<dbReference type="CDD" id="cd01949">
    <property type="entry name" value="GGDEF"/>
    <property type="match status" value="1"/>
</dbReference>
<dbReference type="Pfam" id="PF01590">
    <property type="entry name" value="GAF"/>
    <property type="match status" value="1"/>
</dbReference>
<accession>A0A9D5KAE0</accession>
<feature type="transmembrane region" description="Helical" evidence="1">
    <location>
        <begin position="6"/>
        <end position="29"/>
    </location>
</feature>
<proteinExistence type="predicted"/>
<name>A0A9D5KAE0_UNCW3</name>
<evidence type="ECO:0000313" key="5">
    <source>
        <dbReference type="Proteomes" id="UP000630660"/>
    </source>
</evidence>
<dbReference type="InterPro" id="IPR000014">
    <property type="entry name" value="PAS"/>
</dbReference>
<dbReference type="PANTHER" id="PTHR45138:SF9">
    <property type="entry name" value="DIGUANYLATE CYCLASE DGCM-RELATED"/>
    <property type="match status" value="1"/>
</dbReference>
<dbReference type="PROSITE" id="PS50887">
    <property type="entry name" value="GGDEF"/>
    <property type="match status" value="1"/>
</dbReference>
<evidence type="ECO:0000313" key="4">
    <source>
        <dbReference type="EMBL" id="MBD3364510.1"/>
    </source>
</evidence>
<dbReference type="InterPro" id="IPR029787">
    <property type="entry name" value="Nucleotide_cyclase"/>
</dbReference>
<dbReference type="AlphaFoldDB" id="A0A9D5KAE0"/>
<dbReference type="InterPro" id="IPR043128">
    <property type="entry name" value="Rev_trsase/Diguanyl_cyclase"/>
</dbReference>
<feature type="transmembrane region" description="Helical" evidence="1">
    <location>
        <begin position="120"/>
        <end position="140"/>
    </location>
</feature>
<dbReference type="SMART" id="SM00267">
    <property type="entry name" value="GGDEF"/>
    <property type="match status" value="1"/>
</dbReference>
<feature type="transmembrane region" description="Helical" evidence="1">
    <location>
        <begin position="94"/>
        <end position="114"/>
    </location>
</feature>